<evidence type="ECO:0000313" key="13">
    <source>
        <dbReference type="Proteomes" id="UP000290189"/>
    </source>
</evidence>
<dbReference type="InterPro" id="IPR014014">
    <property type="entry name" value="RNA_helicase_DEAD_Q_motif"/>
</dbReference>
<organism evidence="12 13">
    <name type="scientific">Plasmodiophora brassicae</name>
    <name type="common">Clubroot disease agent</name>
    <dbReference type="NCBI Taxonomy" id="37360"/>
    <lineage>
        <taxon>Eukaryota</taxon>
        <taxon>Sar</taxon>
        <taxon>Rhizaria</taxon>
        <taxon>Endomyxa</taxon>
        <taxon>Phytomyxea</taxon>
        <taxon>Plasmodiophorida</taxon>
        <taxon>Plasmodiophoridae</taxon>
        <taxon>Plasmodiophora</taxon>
    </lineage>
</organism>
<geneLocation type="mitochondrion" evidence="12"/>
<evidence type="ECO:0000256" key="1">
    <source>
        <dbReference type="ARBA" id="ARBA00012552"/>
    </source>
</evidence>
<name>A0A3P3XZ89_PLABS</name>
<dbReference type="GO" id="GO:0005524">
    <property type="term" value="F:ATP binding"/>
    <property type="evidence" value="ECO:0007669"/>
    <property type="project" value="UniProtKB-KW"/>
</dbReference>
<keyword evidence="7" id="KW-0812">Transmembrane</keyword>
<evidence type="ECO:0000259" key="9">
    <source>
        <dbReference type="PROSITE" id="PS51192"/>
    </source>
</evidence>
<evidence type="ECO:0000259" key="10">
    <source>
        <dbReference type="PROSITE" id="PS51194"/>
    </source>
</evidence>
<dbReference type="Proteomes" id="UP000290189">
    <property type="component" value="Unassembled WGS sequence"/>
</dbReference>
<keyword evidence="5" id="KW-0067">ATP-binding</keyword>
<feature type="domain" description="DEAD-box RNA helicase Q" evidence="11">
    <location>
        <begin position="490"/>
        <end position="518"/>
    </location>
</feature>
<evidence type="ECO:0000256" key="3">
    <source>
        <dbReference type="ARBA" id="ARBA00022801"/>
    </source>
</evidence>
<evidence type="ECO:0000259" key="11">
    <source>
        <dbReference type="PROSITE" id="PS51195"/>
    </source>
</evidence>
<dbReference type="PROSITE" id="PS51194">
    <property type="entry name" value="HELICASE_CTER"/>
    <property type="match status" value="1"/>
</dbReference>
<keyword evidence="8" id="KW-0732">Signal</keyword>
<dbReference type="Pfam" id="PF00271">
    <property type="entry name" value="Helicase_C"/>
    <property type="match status" value="1"/>
</dbReference>
<evidence type="ECO:0000256" key="2">
    <source>
        <dbReference type="ARBA" id="ARBA00022741"/>
    </source>
</evidence>
<dbReference type="GO" id="GO:0003724">
    <property type="term" value="F:RNA helicase activity"/>
    <property type="evidence" value="ECO:0007669"/>
    <property type="project" value="UniProtKB-EC"/>
</dbReference>
<keyword evidence="7" id="KW-0472">Membrane</keyword>
<feature type="signal peptide" evidence="8">
    <location>
        <begin position="1"/>
        <end position="27"/>
    </location>
</feature>
<sequence length="910" mass="100085">MITVGRGRWVAIGLLAAHELMLHSGYGNTMLYQQGGLFGQDYVQDFMNSAARPLVQIASRLDAPQAMTQLALLTVRHDRRVVDFLAEQLHPSTFKRIATRPGGLHVIKNMTQSATADRERVRHVLQSAGVLDVLAQTVISATRPAVQAMTRSDKRAGFQYFSSVNTSLDILADLMLHTGLLRDLDTDFDRCFQNGEQIRQSLRGGLPPAESLLHVMQENSLTRNSLIRAKQSESALARLHRAKGHDVQRLSSKRRQATIELSPAVAFVFGRFMTATLGALSFGIGYNIAISLGKRLHVLKRISIMGLVASSCAWVLWNDLFISWHIFFDRTTFPMFDRRTRRGRQMDALWSQLCQSVHFLGNCALLAWCPAGFIPYAAISAHHFFVEIDLLRRAVFATTGRGHDVRDVLLAAGAAAGPGWQWRLAGSRLAGLCAQSAIDGDGAMVSPDVEDARAAQERVKNGDESQVGMTPLKRQEVKLSDSQLTLRPAERFEDLPLRPELLQGIAKMNWTVPSPIQAKALPHLLVENAQNLIAQAPAGTGKTAAFVLAMLHRIDESVQSPQAIVICPTRELSKQNADVTNALAQFTKISVFTALPDTTIGLQTIKQQVVVGAPGSLMKLIRARVLDLSKVVVCVIDEADEMIKQSESGPPGPSVSGMSVDTSKIVSYLNRASCHIMLFSATFPTKVRDYALKVAAPNPFKITVSVKNLTLPHIKHFEIPCPTPSFKFDIMCALFKIMNVGQSIIFVNTRRNATELYNQLEAAGYKCSLIHGEVSIEERDRVIQTFRALETSVLVTTDLLNRGFDVPEVSCVVNYDIPNIRGQSLAESYYHRTGRAGRFGRPGIAVNLICSAVDEAVFEEIKQTFSVSPIKITATTEQELYEFLLPYVQEAEAELDLAPGGNAPAPTPTS</sequence>
<dbReference type="SMART" id="SM00490">
    <property type="entry name" value="HELICc"/>
    <property type="match status" value="1"/>
</dbReference>
<dbReference type="PROSITE" id="PS51192">
    <property type="entry name" value="HELICASE_ATP_BIND_1"/>
    <property type="match status" value="1"/>
</dbReference>
<keyword evidence="4" id="KW-0347">Helicase</keyword>
<dbReference type="InterPro" id="IPR027417">
    <property type="entry name" value="P-loop_NTPase"/>
</dbReference>
<dbReference type="PROSITE" id="PS51195">
    <property type="entry name" value="Q_MOTIF"/>
    <property type="match status" value="1"/>
</dbReference>
<evidence type="ECO:0000256" key="5">
    <source>
        <dbReference type="ARBA" id="ARBA00022840"/>
    </source>
</evidence>
<feature type="chain" id="PRO_5018177443" description="RNA helicase" evidence="8">
    <location>
        <begin position="28"/>
        <end position="910"/>
    </location>
</feature>
<proteinExistence type="predicted"/>
<dbReference type="InterPro" id="IPR001650">
    <property type="entry name" value="Helicase_C-like"/>
</dbReference>
<feature type="domain" description="Helicase C-terminal" evidence="10">
    <location>
        <begin position="729"/>
        <end position="881"/>
    </location>
</feature>
<dbReference type="SMART" id="SM00487">
    <property type="entry name" value="DEXDc"/>
    <property type="match status" value="1"/>
</dbReference>
<gene>
    <name evidence="12" type="ORF">PLBR_LOCUS408</name>
</gene>
<evidence type="ECO:0000256" key="8">
    <source>
        <dbReference type="SAM" id="SignalP"/>
    </source>
</evidence>
<feature type="transmembrane region" description="Helical" evidence="7">
    <location>
        <begin position="264"/>
        <end position="286"/>
    </location>
</feature>
<feature type="domain" description="Helicase ATP-binding" evidence="9">
    <location>
        <begin position="523"/>
        <end position="701"/>
    </location>
</feature>
<dbReference type="SUPFAM" id="SSF52540">
    <property type="entry name" value="P-loop containing nucleoside triphosphate hydrolases"/>
    <property type="match status" value="1"/>
</dbReference>
<evidence type="ECO:0000256" key="4">
    <source>
        <dbReference type="ARBA" id="ARBA00022806"/>
    </source>
</evidence>
<dbReference type="InterPro" id="IPR014001">
    <property type="entry name" value="Helicase_ATP-bd"/>
</dbReference>
<dbReference type="EC" id="3.6.4.13" evidence="1"/>
<evidence type="ECO:0000313" key="12">
    <source>
        <dbReference type="EMBL" id="SPQ93193.1"/>
    </source>
</evidence>
<protein>
    <recommendedName>
        <fullName evidence="1">RNA helicase</fullName>
        <ecNumber evidence="1">3.6.4.13</ecNumber>
    </recommendedName>
</protein>
<dbReference type="Gene3D" id="3.40.50.300">
    <property type="entry name" value="P-loop containing nucleotide triphosphate hydrolases"/>
    <property type="match status" value="2"/>
</dbReference>
<keyword evidence="12" id="KW-0496">Mitochondrion</keyword>
<accession>A0A3P3XZ89</accession>
<dbReference type="InterPro" id="IPR000629">
    <property type="entry name" value="RNA-helicase_DEAD-box_CS"/>
</dbReference>
<dbReference type="PANTHER" id="PTHR47958">
    <property type="entry name" value="ATP-DEPENDENT RNA HELICASE DBP3"/>
    <property type="match status" value="1"/>
</dbReference>
<dbReference type="EMBL" id="OVEO01000001">
    <property type="protein sequence ID" value="SPQ93193.1"/>
    <property type="molecule type" value="Genomic_DNA"/>
</dbReference>
<evidence type="ECO:0000256" key="7">
    <source>
        <dbReference type="SAM" id="Phobius"/>
    </source>
</evidence>
<keyword evidence="2" id="KW-0547">Nucleotide-binding</keyword>
<keyword evidence="3" id="KW-0378">Hydrolase</keyword>
<dbReference type="GO" id="GO:0016787">
    <property type="term" value="F:hydrolase activity"/>
    <property type="evidence" value="ECO:0007669"/>
    <property type="project" value="UniProtKB-KW"/>
</dbReference>
<dbReference type="GO" id="GO:0003676">
    <property type="term" value="F:nucleic acid binding"/>
    <property type="evidence" value="ECO:0007669"/>
    <property type="project" value="InterPro"/>
</dbReference>
<dbReference type="InterPro" id="IPR011545">
    <property type="entry name" value="DEAD/DEAH_box_helicase_dom"/>
</dbReference>
<feature type="short sequence motif" description="Q motif" evidence="6">
    <location>
        <begin position="490"/>
        <end position="518"/>
    </location>
</feature>
<dbReference type="AlphaFoldDB" id="A0A3P3XZ89"/>
<dbReference type="CDD" id="cd18787">
    <property type="entry name" value="SF2_C_DEAD"/>
    <property type="match status" value="1"/>
</dbReference>
<keyword evidence="7" id="KW-1133">Transmembrane helix</keyword>
<evidence type="ECO:0000256" key="6">
    <source>
        <dbReference type="PROSITE-ProRule" id="PRU00552"/>
    </source>
</evidence>
<reference evidence="12 13" key="1">
    <citation type="submission" date="2018-03" db="EMBL/GenBank/DDBJ databases">
        <authorList>
            <person name="Fogelqvist J."/>
        </authorList>
    </citation>
    <scope>NUCLEOTIDE SEQUENCE [LARGE SCALE GENOMIC DNA]</scope>
</reference>
<feature type="transmembrane region" description="Helical" evidence="7">
    <location>
        <begin position="298"/>
        <end position="317"/>
    </location>
</feature>
<dbReference type="Pfam" id="PF00270">
    <property type="entry name" value="DEAD"/>
    <property type="match status" value="1"/>
</dbReference>
<dbReference type="PROSITE" id="PS00039">
    <property type="entry name" value="DEAD_ATP_HELICASE"/>
    <property type="match status" value="1"/>
</dbReference>